<evidence type="ECO:0000256" key="2">
    <source>
        <dbReference type="SAM" id="MobiDB-lite"/>
    </source>
</evidence>
<feature type="compositionally biased region" description="Polar residues" evidence="2">
    <location>
        <begin position="924"/>
        <end position="946"/>
    </location>
</feature>
<feature type="region of interest" description="Disordered" evidence="2">
    <location>
        <begin position="587"/>
        <end position="826"/>
    </location>
</feature>
<feature type="region of interest" description="Disordered" evidence="2">
    <location>
        <begin position="485"/>
        <end position="565"/>
    </location>
</feature>
<sequence length="1058" mass="115090">MMDLDVLDDDDQQNTTCGSVDNLQAHLASLYQSKVTETRAHHISSTFELRAAGLFNLMTTDAENEALDSLPFLDSTRPSEIPNNDSGFMTRTVSAMDCLMQQSHDDPVLQKIVSKHIVNSISSVDISSWVVRQVSRAAQGWIFTYICKDSMQAWLRQKPVRPPVGECSTKTDPIHEQRPAFDCRGSLTISFQESSRIITVKYDHTPMHKTVADLLALHAPPPPPQREPTKKRRAPVAAAANGTEEAGTAEGRVKRLKPKQRKKSKAPETPAMVLHNREQANGGQAEGQAPKGNVYTGPDPALAHEEPAAIDSGLNVAPEEAERRKEVAMQLLTASGLDPDTLSTDQFNIFSNQSPELQKESLTMLVKYGAERLRIVHPTRDAVSAHANANSGKNSSHNQSPAETPKKSRKKRKSGPTAAAPGPTPESTPEVGPSPPVSTPTTGKLSRGACITCKSRKVKCPLQKPSCSNCAEIGVVCEYPIAKPRKPRNSEVVVTQNNDYASAPEEQAPAPAPAPELQLELQRESEPELQEMQVHQPEPEPEPEPEAIPPETPISPPVPDPSVYMFRDNQLFADMYKQNTGLSYSSHVSSVIDDYQEPQEQQKHHQQQVQPQPQQQQASPSMSSQPMPRRYQGTLPTAPANTQPAAQAAPAPQNTSTSSSWQTISTTAIPPPTDTSTPSPTLTPAQVEMRTQRAAQNQVPFDPNNSGGYDAVQQTIPFQQHSVSTSNQSPVLAQASPNQSHNQSHSRTPPQTQMAKPANAQAKSRQGHRTRTPVANQSTSRPQQTTNPAVTTNAAKTPSQPSYNLYGRHSNSSSRDTGNGNTVSDTSRIAYEPYSHHPLASTLNYSYQYDTRSSPNTTSNSHNANSAAEVMPSSTSYSAGTSTQWPTSQTRNTNSYSSNSNTTTSYSPPSTTSKAHENVAATVGNFNVRPSVTSHNTRSGSGTSYGQQSQQQQQQQQQHNTEQQQTYNSYQSQTQQSNANQQQQSWYGGFNSTNNSTYKNSPATRSATSNYSANTSTNSAYHHGYQTRQMGGIPGNGYGAADGDSAAFYDLMRSNQGH</sequence>
<dbReference type="SMART" id="SM00066">
    <property type="entry name" value="GAL4"/>
    <property type="match status" value="1"/>
</dbReference>
<keyword evidence="1" id="KW-0539">Nucleus</keyword>
<feature type="compositionally biased region" description="Pro residues" evidence="2">
    <location>
        <begin position="546"/>
        <end position="560"/>
    </location>
</feature>
<feature type="region of interest" description="Disordered" evidence="2">
    <location>
        <begin position="217"/>
        <end position="275"/>
    </location>
</feature>
<dbReference type="InterPro" id="IPR052400">
    <property type="entry name" value="Zn2-C6_fungal_TF"/>
</dbReference>
<feature type="compositionally biased region" description="Polar residues" evidence="2">
    <location>
        <begin position="773"/>
        <end position="826"/>
    </location>
</feature>
<dbReference type="InterPro" id="IPR036864">
    <property type="entry name" value="Zn2-C6_fun-type_DNA-bd_sf"/>
</dbReference>
<evidence type="ECO:0000313" key="4">
    <source>
        <dbReference type="EMBL" id="KAJ2907363.1"/>
    </source>
</evidence>
<accession>A0AAD5WYA3</accession>
<feature type="region of interest" description="Disordered" evidence="2">
    <location>
        <begin position="385"/>
        <end position="446"/>
    </location>
</feature>
<feature type="compositionally biased region" description="Low complexity" evidence="2">
    <location>
        <begin position="851"/>
        <end position="868"/>
    </location>
</feature>
<name>A0AAD5WYA3_9PEZI</name>
<dbReference type="PROSITE" id="PS00463">
    <property type="entry name" value="ZN2_CY6_FUNGAL_1"/>
    <property type="match status" value="1"/>
</dbReference>
<dbReference type="Proteomes" id="UP001201980">
    <property type="component" value="Unassembled WGS sequence"/>
</dbReference>
<dbReference type="PROSITE" id="PS50048">
    <property type="entry name" value="ZN2_CY6_FUNGAL_2"/>
    <property type="match status" value="1"/>
</dbReference>
<organism evidence="4 5">
    <name type="scientific">Zalerion maritima</name>
    <dbReference type="NCBI Taxonomy" id="339359"/>
    <lineage>
        <taxon>Eukaryota</taxon>
        <taxon>Fungi</taxon>
        <taxon>Dikarya</taxon>
        <taxon>Ascomycota</taxon>
        <taxon>Pezizomycotina</taxon>
        <taxon>Sordariomycetes</taxon>
        <taxon>Lulworthiomycetidae</taxon>
        <taxon>Lulworthiales</taxon>
        <taxon>Lulworthiaceae</taxon>
        <taxon>Zalerion</taxon>
    </lineage>
</organism>
<dbReference type="GO" id="GO:0008270">
    <property type="term" value="F:zinc ion binding"/>
    <property type="evidence" value="ECO:0007669"/>
    <property type="project" value="InterPro"/>
</dbReference>
<evidence type="ECO:0000256" key="1">
    <source>
        <dbReference type="ARBA" id="ARBA00023242"/>
    </source>
</evidence>
<feature type="domain" description="Zn(2)-C6 fungal-type" evidence="3">
    <location>
        <begin position="449"/>
        <end position="479"/>
    </location>
</feature>
<gene>
    <name evidence="4" type="ORF">MKZ38_003220</name>
</gene>
<proteinExistence type="predicted"/>
<dbReference type="EMBL" id="JAKWBI020000001">
    <property type="protein sequence ID" value="KAJ2907363.1"/>
    <property type="molecule type" value="Genomic_DNA"/>
</dbReference>
<feature type="compositionally biased region" description="Low complexity" evidence="2">
    <location>
        <begin position="503"/>
        <end position="520"/>
    </location>
</feature>
<reference evidence="4" key="1">
    <citation type="submission" date="2022-07" db="EMBL/GenBank/DDBJ databases">
        <title>Draft genome sequence of Zalerion maritima ATCC 34329, a (micro)plastics degrading marine fungus.</title>
        <authorList>
            <person name="Paco A."/>
            <person name="Goncalves M.F.M."/>
            <person name="Rocha-Santos T.A.P."/>
            <person name="Alves A."/>
        </authorList>
    </citation>
    <scope>NUCLEOTIDE SEQUENCE</scope>
    <source>
        <strain evidence="4">ATCC 34329</strain>
    </source>
</reference>
<dbReference type="SUPFAM" id="SSF57701">
    <property type="entry name" value="Zn2/Cys6 DNA-binding domain"/>
    <property type="match status" value="1"/>
</dbReference>
<dbReference type="CDD" id="cd00067">
    <property type="entry name" value="GAL4"/>
    <property type="match status" value="1"/>
</dbReference>
<feature type="region of interest" description="Disordered" evidence="2">
    <location>
        <begin position="851"/>
        <end position="1015"/>
    </location>
</feature>
<dbReference type="AlphaFoldDB" id="A0AAD5WYA3"/>
<dbReference type="PANTHER" id="PTHR47657">
    <property type="entry name" value="STEROL REGULATORY ELEMENT-BINDING PROTEIN ECM22"/>
    <property type="match status" value="1"/>
</dbReference>
<feature type="compositionally biased region" description="Polar residues" evidence="2">
    <location>
        <begin position="387"/>
        <end position="402"/>
    </location>
</feature>
<keyword evidence="5" id="KW-1185">Reference proteome</keyword>
<feature type="compositionally biased region" description="Low complexity" evidence="2">
    <location>
        <begin position="607"/>
        <end position="628"/>
    </location>
</feature>
<feature type="compositionally biased region" description="Low complexity" evidence="2">
    <location>
        <begin position="947"/>
        <end position="985"/>
    </location>
</feature>
<feature type="compositionally biased region" description="Low complexity" evidence="2">
    <location>
        <begin position="636"/>
        <end position="685"/>
    </location>
</feature>
<feature type="compositionally biased region" description="Polar residues" evidence="2">
    <location>
        <begin position="872"/>
        <end position="886"/>
    </location>
</feature>
<dbReference type="Gene3D" id="4.10.240.10">
    <property type="entry name" value="Zn(2)-C6 fungal-type DNA-binding domain"/>
    <property type="match status" value="1"/>
</dbReference>
<evidence type="ECO:0000313" key="5">
    <source>
        <dbReference type="Proteomes" id="UP001201980"/>
    </source>
</evidence>
<feature type="compositionally biased region" description="Polar residues" evidence="2">
    <location>
        <begin position="990"/>
        <end position="1005"/>
    </location>
</feature>
<comment type="caution">
    <text evidence="4">The sequence shown here is derived from an EMBL/GenBank/DDBJ whole genome shotgun (WGS) entry which is preliminary data.</text>
</comment>
<dbReference type="PANTHER" id="PTHR47657:SF7">
    <property type="entry name" value="STEROL REGULATORY ELEMENT-BINDING PROTEIN ECM22"/>
    <property type="match status" value="1"/>
</dbReference>
<dbReference type="GO" id="GO:0000981">
    <property type="term" value="F:DNA-binding transcription factor activity, RNA polymerase II-specific"/>
    <property type="evidence" value="ECO:0007669"/>
    <property type="project" value="InterPro"/>
</dbReference>
<feature type="compositionally biased region" description="Basic residues" evidence="2">
    <location>
        <begin position="254"/>
        <end position="264"/>
    </location>
</feature>
<dbReference type="Pfam" id="PF00172">
    <property type="entry name" value="Zn_clus"/>
    <property type="match status" value="1"/>
</dbReference>
<protein>
    <recommendedName>
        <fullName evidence="3">Zn(2)-C6 fungal-type domain-containing protein</fullName>
    </recommendedName>
</protein>
<feature type="compositionally biased region" description="Low complexity" evidence="2">
    <location>
        <begin position="1006"/>
        <end position="1015"/>
    </location>
</feature>
<feature type="compositionally biased region" description="Polar residues" evidence="2">
    <location>
        <begin position="693"/>
        <end position="754"/>
    </location>
</feature>
<dbReference type="InterPro" id="IPR001138">
    <property type="entry name" value="Zn2Cys6_DnaBD"/>
</dbReference>
<feature type="compositionally biased region" description="Pro residues" evidence="2">
    <location>
        <begin position="422"/>
        <end position="438"/>
    </location>
</feature>
<evidence type="ECO:0000259" key="3">
    <source>
        <dbReference type="PROSITE" id="PS50048"/>
    </source>
</evidence>
<feature type="compositionally biased region" description="Low complexity" evidence="2">
    <location>
        <begin position="887"/>
        <end position="913"/>
    </location>
</feature>
<feature type="compositionally biased region" description="Low complexity" evidence="2">
    <location>
        <begin position="237"/>
        <end position="250"/>
    </location>
</feature>
<dbReference type="PRINTS" id="PR00755">
    <property type="entry name" value="AFLATOXINBRP"/>
</dbReference>